<gene>
    <name evidence="2" type="ORF">TREVI0001_1993</name>
</gene>
<dbReference type="AlphaFoldDB" id="C8PRJ6"/>
<sequence length="72" mass="7980">MPEKEDKLKTSKKSAPKKTAGKTQSKSKSRTGTAAKKKPRTSTSRKKRSRGNIIAALVIPQTWYNVTLVHLT</sequence>
<proteinExistence type="predicted"/>
<feature type="region of interest" description="Disordered" evidence="1">
    <location>
        <begin position="1"/>
        <end position="52"/>
    </location>
</feature>
<protein>
    <submittedName>
        <fullName evidence="2">Uncharacterized protein</fullName>
    </submittedName>
</protein>
<feature type="compositionally biased region" description="Basic residues" evidence="1">
    <location>
        <begin position="10"/>
        <end position="50"/>
    </location>
</feature>
<dbReference type="Proteomes" id="UP000004509">
    <property type="component" value="Unassembled WGS sequence"/>
</dbReference>
<reference evidence="2 3" key="1">
    <citation type="submission" date="2009-07" db="EMBL/GenBank/DDBJ databases">
        <authorList>
            <person name="Madupu R."/>
            <person name="Sebastian Y."/>
            <person name="Durkin A.S."/>
            <person name="Torralba M."/>
            <person name="Methe B."/>
            <person name="Sutton G.G."/>
            <person name="Strausberg R.L."/>
            <person name="Nelson K.E."/>
        </authorList>
    </citation>
    <scope>NUCLEOTIDE SEQUENCE [LARGE SCALE GENOMIC DNA]</scope>
    <source>
        <strain evidence="2 3">ATCC 35580</strain>
    </source>
</reference>
<name>C8PRJ6_9SPIR</name>
<dbReference type="STRING" id="596324.TREVI0001_1993"/>
<evidence type="ECO:0000313" key="3">
    <source>
        <dbReference type="Proteomes" id="UP000004509"/>
    </source>
</evidence>
<evidence type="ECO:0000313" key="2">
    <source>
        <dbReference type="EMBL" id="EEV19963.1"/>
    </source>
</evidence>
<dbReference type="EMBL" id="ACYH01000045">
    <property type="protein sequence ID" value="EEV19963.1"/>
    <property type="molecule type" value="Genomic_DNA"/>
</dbReference>
<organism evidence="2 3">
    <name type="scientific">Treponema vincentii ATCC 35580</name>
    <dbReference type="NCBI Taxonomy" id="596324"/>
    <lineage>
        <taxon>Bacteria</taxon>
        <taxon>Pseudomonadati</taxon>
        <taxon>Spirochaetota</taxon>
        <taxon>Spirochaetia</taxon>
        <taxon>Spirochaetales</taxon>
        <taxon>Treponemataceae</taxon>
        <taxon>Treponema</taxon>
    </lineage>
</organism>
<comment type="caution">
    <text evidence="2">The sequence shown here is derived from an EMBL/GenBank/DDBJ whole genome shotgun (WGS) entry which is preliminary data.</text>
</comment>
<evidence type="ECO:0000256" key="1">
    <source>
        <dbReference type="SAM" id="MobiDB-lite"/>
    </source>
</evidence>
<accession>C8PRJ6</accession>
<dbReference type="RefSeq" id="WP_006189212.1">
    <property type="nucleotide sequence ID" value="NZ_ACYH01000045.1"/>
</dbReference>